<name>A0ABQ1X9V3_9BACT</name>
<dbReference type="RefSeq" id="WP_188559747.1">
    <property type="nucleotide sequence ID" value="NZ_BMGS01000016.1"/>
</dbReference>
<dbReference type="Proteomes" id="UP000601361">
    <property type="component" value="Unassembled WGS sequence"/>
</dbReference>
<proteinExistence type="predicted"/>
<protein>
    <submittedName>
        <fullName evidence="1">Uncharacterized protein</fullName>
    </submittedName>
</protein>
<dbReference type="EMBL" id="BMGS01000016">
    <property type="protein sequence ID" value="GGG60930.1"/>
    <property type="molecule type" value="Genomic_DNA"/>
</dbReference>
<organism evidence="1 2">
    <name type="scientific">Hymenobacter glacieicola</name>
    <dbReference type="NCBI Taxonomy" id="1562124"/>
    <lineage>
        <taxon>Bacteria</taxon>
        <taxon>Pseudomonadati</taxon>
        <taxon>Bacteroidota</taxon>
        <taxon>Cytophagia</taxon>
        <taxon>Cytophagales</taxon>
        <taxon>Hymenobacteraceae</taxon>
        <taxon>Hymenobacter</taxon>
    </lineage>
</organism>
<gene>
    <name evidence="1" type="ORF">GCM10011378_41160</name>
</gene>
<evidence type="ECO:0000313" key="1">
    <source>
        <dbReference type="EMBL" id="GGG60930.1"/>
    </source>
</evidence>
<comment type="caution">
    <text evidence="1">The sequence shown here is derived from an EMBL/GenBank/DDBJ whole genome shotgun (WGS) entry which is preliminary data.</text>
</comment>
<reference evidence="2" key="1">
    <citation type="journal article" date="2019" name="Int. J. Syst. Evol. Microbiol.">
        <title>The Global Catalogue of Microorganisms (GCM) 10K type strain sequencing project: providing services to taxonomists for standard genome sequencing and annotation.</title>
        <authorList>
            <consortium name="The Broad Institute Genomics Platform"/>
            <consortium name="The Broad Institute Genome Sequencing Center for Infectious Disease"/>
            <person name="Wu L."/>
            <person name="Ma J."/>
        </authorList>
    </citation>
    <scope>NUCLEOTIDE SEQUENCE [LARGE SCALE GENOMIC DNA]</scope>
    <source>
        <strain evidence="2">CGMCC 1.12990</strain>
    </source>
</reference>
<accession>A0ABQ1X9V3</accession>
<evidence type="ECO:0000313" key="2">
    <source>
        <dbReference type="Proteomes" id="UP000601361"/>
    </source>
</evidence>
<keyword evidence="2" id="KW-1185">Reference proteome</keyword>
<sequence>MKLTDSNWLLPCRDVAHKQQMLDLALAAGCTLWAERCYSDSHLFISGSPEGEMMAFSDEATTPKITEEYYRDMVAAYSFTKGPEFIN</sequence>